<dbReference type="SUPFAM" id="SSF53098">
    <property type="entry name" value="Ribonuclease H-like"/>
    <property type="match status" value="1"/>
</dbReference>
<dbReference type="Proteomes" id="UP000247702">
    <property type="component" value="Unassembled WGS sequence"/>
</dbReference>
<gene>
    <name evidence="1" type="ORF">RclHR1_02360028</name>
</gene>
<keyword evidence="2" id="KW-1185">Reference proteome</keyword>
<dbReference type="InterPro" id="IPR012337">
    <property type="entry name" value="RNaseH-like_sf"/>
</dbReference>
<dbReference type="InterPro" id="IPR036397">
    <property type="entry name" value="RNaseH_sf"/>
</dbReference>
<evidence type="ECO:0000313" key="1">
    <source>
        <dbReference type="EMBL" id="GBB94470.1"/>
    </source>
</evidence>
<protein>
    <submittedName>
        <fullName evidence="1">Uncharacterized protein</fullName>
    </submittedName>
</protein>
<proteinExistence type="predicted"/>
<reference evidence="1 2" key="1">
    <citation type="submission" date="2017-11" db="EMBL/GenBank/DDBJ databases">
        <title>The genome of Rhizophagus clarus HR1 reveals common genetic basis of auxotrophy among arbuscular mycorrhizal fungi.</title>
        <authorList>
            <person name="Kobayashi Y."/>
        </authorList>
    </citation>
    <scope>NUCLEOTIDE SEQUENCE [LARGE SCALE GENOMIC DNA]</scope>
    <source>
        <strain evidence="1 2">HR1</strain>
    </source>
</reference>
<comment type="caution">
    <text evidence="1">The sequence shown here is derived from an EMBL/GenBank/DDBJ whole genome shotgun (WGS) entry which is preliminary data.</text>
</comment>
<evidence type="ECO:0000313" key="2">
    <source>
        <dbReference type="Proteomes" id="UP000247702"/>
    </source>
</evidence>
<dbReference type="AlphaFoldDB" id="A0A2Z6QWS8"/>
<name>A0A2Z6QWS8_9GLOM</name>
<dbReference type="EMBL" id="BEXD01001513">
    <property type="protein sequence ID" value="GBB94470.1"/>
    <property type="molecule type" value="Genomic_DNA"/>
</dbReference>
<accession>A0A2Z6QWS8</accession>
<sequence>MQKNQHWLVTLDGSDTSLFGKQFSVQPKKNTCMIVHWISDCLSSPSDVICLCPCLGCETHIPFPSANKYTTTTTEVISPYSWADLSITMIPYYRRLDILPDFSSSSSVVECDLTVASPLDDLSTLPSPLIPDAGYLNSVATYAHGTIQNWPSSTRAEAAAIYATLSVSPDDSTITIYTDSQAAIDGLNLCSSSSYTNSRLYYKTTIFELWASIESSI</sequence>
<dbReference type="Gene3D" id="3.30.420.10">
    <property type="entry name" value="Ribonuclease H-like superfamily/Ribonuclease H"/>
    <property type="match status" value="1"/>
</dbReference>
<organism evidence="1 2">
    <name type="scientific">Rhizophagus clarus</name>
    <dbReference type="NCBI Taxonomy" id="94130"/>
    <lineage>
        <taxon>Eukaryota</taxon>
        <taxon>Fungi</taxon>
        <taxon>Fungi incertae sedis</taxon>
        <taxon>Mucoromycota</taxon>
        <taxon>Glomeromycotina</taxon>
        <taxon>Glomeromycetes</taxon>
        <taxon>Glomerales</taxon>
        <taxon>Glomeraceae</taxon>
        <taxon>Rhizophagus</taxon>
    </lineage>
</organism>
<dbReference type="GO" id="GO:0003676">
    <property type="term" value="F:nucleic acid binding"/>
    <property type="evidence" value="ECO:0007669"/>
    <property type="project" value="InterPro"/>
</dbReference>